<feature type="region of interest" description="Disordered" evidence="1">
    <location>
        <begin position="313"/>
        <end position="338"/>
    </location>
</feature>
<feature type="region of interest" description="Disordered" evidence="1">
    <location>
        <begin position="411"/>
        <end position="446"/>
    </location>
</feature>
<proteinExistence type="predicted"/>
<sequence length="505" mass="56421">MQARERRRRHFKSSVGSMLNENYGSGLLPDTVSNEDFLYIPTTSLPLSSSALQFLEHKFPEPPAVKPTRGSTSESLNKAYYKALGQPHMMVHYDRDPFFRASKRSLEKDLIGTSESSLQRETLLARMEKDARLVPKNISPASTPQTVSSAASSGRNFGSSLGAKFRSGSTNSETRAQMVSSSENKFGTNDHLSRNKHRLWTPGSEAAGFKPYTPFSDSLYDFGKKEAKFIAQEIQEEIEYVPPPKYKDAFNKVMDYGITDAHQKRKGVDILKVHGNPEYPDKVMKDNDIPNYVAWTQIFPYCPLTQVDGKNTPVKIPPRGFTPSTASSSSPTRQKNMSEVKKEIFAGIQQEQVKGVTKRKPNVREPRFQSPQRKNKDERNGRKSPSLQGLPVPPPPSLASKLLQHQQKLLQNTAQHGSAASTRSQTSSVAHTELSGHVDTTPPRRRLAMKVSGPEEYYTGHTPSCTPTPDHTLPIKPSKAWLKHYSPQRIRHFLAITAEPRVPVG</sequence>
<accession>A0AAV4EBW5</accession>
<dbReference type="AlphaFoldDB" id="A0AAV4EBW5"/>
<protein>
    <submittedName>
        <fullName evidence="2">Uncharacterized protein</fullName>
    </submittedName>
</protein>
<organism evidence="2 3">
    <name type="scientific">Elysia marginata</name>
    <dbReference type="NCBI Taxonomy" id="1093978"/>
    <lineage>
        <taxon>Eukaryota</taxon>
        <taxon>Metazoa</taxon>
        <taxon>Spiralia</taxon>
        <taxon>Lophotrochozoa</taxon>
        <taxon>Mollusca</taxon>
        <taxon>Gastropoda</taxon>
        <taxon>Heterobranchia</taxon>
        <taxon>Euthyneura</taxon>
        <taxon>Panpulmonata</taxon>
        <taxon>Sacoglossa</taxon>
        <taxon>Placobranchoidea</taxon>
        <taxon>Plakobranchidae</taxon>
        <taxon>Elysia</taxon>
    </lineage>
</organism>
<evidence type="ECO:0000313" key="2">
    <source>
        <dbReference type="EMBL" id="GFR58244.1"/>
    </source>
</evidence>
<comment type="caution">
    <text evidence="2">The sequence shown here is derived from an EMBL/GenBank/DDBJ whole genome shotgun (WGS) entry which is preliminary data.</text>
</comment>
<dbReference type="Proteomes" id="UP000762676">
    <property type="component" value="Unassembled WGS sequence"/>
</dbReference>
<feature type="region of interest" description="Disordered" evidence="1">
    <location>
        <begin position="351"/>
        <end position="399"/>
    </location>
</feature>
<evidence type="ECO:0000256" key="1">
    <source>
        <dbReference type="SAM" id="MobiDB-lite"/>
    </source>
</evidence>
<feature type="compositionally biased region" description="Low complexity" evidence="1">
    <location>
        <begin position="322"/>
        <end position="332"/>
    </location>
</feature>
<evidence type="ECO:0000313" key="3">
    <source>
        <dbReference type="Proteomes" id="UP000762676"/>
    </source>
</evidence>
<dbReference type="EMBL" id="BMAT01000035">
    <property type="protein sequence ID" value="GFR58244.1"/>
    <property type="molecule type" value="Genomic_DNA"/>
</dbReference>
<keyword evidence="3" id="KW-1185">Reference proteome</keyword>
<gene>
    <name evidence="2" type="ORF">ElyMa_000025100</name>
</gene>
<feature type="compositionally biased region" description="Polar residues" evidence="1">
    <location>
        <begin position="412"/>
        <end position="430"/>
    </location>
</feature>
<feature type="compositionally biased region" description="Polar residues" evidence="1">
    <location>
        <begin position="139"/>
        <end position="159"/>
    </location>
</feature>
<reference evidence="2 3" key="1">
    <citation type="journal article" date="2021" name="Elife">
        <title>Chloroplast acquisition without the gene transfer in kleptoplastic sea slugs, Plakobranchus ocellatus.</title>
        <authorList>
            <person name="Maeda T."/>
            <person name="Takahashi S."/>
            <person name="Yoshida T."/>
            <person name="Shimamura S."/>
            <person name="Takaki Y."/>
            <person name="Nagai Y."/>
            <person name="Toyoda A."/>
            <person name="Suzuki Y."/>
            <person name="Arimoto A."/>
            <person name="Ishii H."/>
            <person name="Satoh N."/>
            <person name="Nishiyama T."/>
            <person name="Hasebe M."/>
            <person name="Maruyama T."/>
            <person name="Minagawa J."/>
            <person name="Obokata J."/>
            <person name="Shigenobu S."/>
        </authorList>
    </citation>
    <scope>NUCLEOTIDE SEQUENCE [LARGE SCALE GENOMIC DNA]</scope>
</reference>
<name>A0AAV4EBW5_9GAST</name>
<feature type="region of interest" description="Disordered" evidence="1">
    <location>
        <begin position="137"/>
        <end position="172"/>
    </location>
</feature>